<dbReference type="PANTHER" id="PTHR17901">
    <property type="entry name" value="MAGNESIUM-DEPENDENT PHOSPHATASE 1 MDP1"/>
    <property type="match status" value="1"/>
</dbReference>
<evidence type="ECO:0000313" key="1">
    <source>
        <dbReference type="EMBL" id="GFR40369.1"/>
    </source>
</evidence>
<dbReference type="Gene3D" id="3.40.50.1000">
    <property type="entry name" value="HAD superfamily/HAD-like"/>
    <property type="match status" value="1"/>
</dbReference>
<evidence type="ECO:0008006" key="3">
    <source>
        <dbReference type="Google" id="ProtNLM"/>
    </source>
</evidence>
<dbReference type="SFLD" id="SFLDG01131">
    <property type="entry name" value="C1.5.2:_MDP_Like"/>
    <property type="match status" value="1"/>
</dbReference>
<dbReference type="InterPro" id="IPR036412">
    <property type="entry name" value="HAD-like_sf"/>
</dbReference>
<dbReference type="GO" id="GO:0003993">
    <property type="term" value="F:acid phosphatase activity"/>
    <property type="evidence" value="ECO:0007669"/>
    <property type="project" value="TreeGrafter"/>
</dbReference>
<protein>
    <recommendedName>
        <fullName evidence="3">Magnesium-dependent phosphatase</fullName>
    </recommendedName>
</protein>
<evidence type="ECO:0000313" key="2">
    <source>
        <dbReference type="Proteomes" id="UP001054857"/>
    </source>
</evidence>
<keyword evidence="2" id="KW-1185">Reference proteome</keyword>
<dbReference type="Proteomes" id="UP001054857">
    <property type="component" value="Unassembled WGS sequence"/>
</dbReference>
<dbReference type="InterPro" id="IPR023214">
    <property type="entry name" value="HAD_sf"/>
</dbReference>
<gene>
    <name evidence="1" type="ORF">Agub_g917</name>
</gene>
<feature type="non-terminal residue" evidence="1">
    <location>
        <position position="277"/>
    </location>
</feature>
<accession>A0AAD3HGD9</accession>
<dbReference type="EMBL" id="BMAR01000001">
    <property type="protein sequence ID" value="GFR40369.1"/>
    <property type="molecule type" value="Genomic_DNA"/>
</dbReference>
<dbReference type="InterPro" id="IPR010036">
    <property type="entry name" value="MDP_1_eu_arc"/>
</dbReference>
<proteinExistence type="predicted"/>
<dbReference type="SFLD" id="SFLDS00003">
    <property type="entry name" value="Haloacid_Dehalogenase"/>
    <property type="match status" value="1"/>
</dbReference>
<dbReference type="SUPFAM" id="SSF56784">
    <property type="entry name" value="HAD-like"/>
    <property type="match status" value="1"/>
</dbReference>
<dbReference type="AlphaFoldDB" id="A0AAD3HGD9"/>
<dbReference type="Pfam" id="PF12689">
    <property type="entry name" value="Acid_PPase"/>
    <property type="match status" value="1"/>
</dbReference>
<dbReference type="PANTHER" id="PTHR17901:SF14">
    <property type="entry name" value="MAGNESIUM-DEPENDENT PHOSPHATASE 1"/>
    <property type="match status" value="1"/>
</dbReference>
<comment type="caution">
    <text evidence="1">The sequence shown here is derived from an EMBL/GenBank/DDBJ whole genome shotgun (WGS) entry which is preliminary data.</text>
</comment>
<reference evidence="1 2" key="1">
    <citation type="journal article" date="2021" name="Sci. Rep.">
        <title>Genome sequencing of the multicellular alga Astrephomene provides insights into convergent evolution of germ-soma differentiation.</title>
        <authorList>
            <person name="Yamashita S."/>
            <person name="Yamamoto K."/>
            <person name="Matsuzaki R."/>
            <person name="Suzuki S."/>
            <person name="Yamaguchi H."/>
            <person name="Hirooka S."/>
            <person name="Minakuchi Y."/>
            <person name="Miyagishima S."/>
            <person name="Kawachi M."/>
            <person name="Toyoda A."/>
            <person name="Nozaki H."/>
        </authorList>
    </citation>
    <scope>NUCLEOTIDE SEQUENCE [LARGE SCALE GENOMIC DNA]</scope>
    <source>
        <strain evidence="1 2">NIES-4017</strain>
    </source>
</reference>
<name>A0AAD3HGD9_9CHLO</name>
<sequence length="277" mass="30810">RAVQLKKGAKPRRPVACNYLHFCLPLSHTIVRYELHVLIFRPFGAGPYSYPSRSRLNRPAAGNKGLPSWGAFTANHTRKASDMTSLPRLVAFDLDGTLWWPEMYMLDGGAPFRRDKASGAVYDSANQRIELMGDSGAVLAELAGDPKWADTEVAYVSRTEYPEWAVPCLKTFLVAPAEGKSKGDSRGGGGSRSGGRSMYDISSHQEIYPGSKLTHFRAIHQRSGIPYEDMIFFDNERWNITECAKLGITCVYTPRGLTRQEWEKGLADFARARSSSP</sequence>
<dbReference type="SFLD" id="SFLDG01129">
    <property type="entry name" value="C1.5:_HAD__Beta-PGM__Phosphata"/>
    <property type="match status" value="1"/>
</dbReference>
<organism evidence="1 2">
    <name type="scientific">Astrephomene gubernaculifera</name>
    <dbReference type="NCBI Taxonomy" id="47775"/>
    <lineage>
        <taxon>Eukaryota</taxon>
        <taxon>Viridiplantae</taxon>
        <taxon>Chlorophyta</taxon>
        <taxon>core chlorophytes</taxon>
        <taxon>Chlorophyceae</taxon>
        <taxon>CS clade</taxon>
        <taxon>Chlamydomonadales</taxon>
        <taxon>Astrephomenaceae</taxon>
        <taxon>Astrephomene</taxon>
    </lineage>
</organism>